<feature type="compositionally biased region" description="Gly residues" evidence="1">
    <location>
        <begin position="118"/>
        <end position="131"/>
    </location>
</feature>
<name>A0A922MXH2_SPOEX</name>
<evidence type="ECO:0000256" key="1">
    <source>
        <dbReference type="SAM" id="MobiDB-lite"/>
    </source>
</evidence>
<dbReference type="Gene3D" id="2.60.200.20">
    <property type="match status" value="1"/>
</dbReference>
<dbReference type="GO" id="GO:0051983">
    <property type="term" value="P:regulation of chromosome segregation"/>
    <property type="evidence" value="ECO:0007669"/>
    <property type="project" value="TreeGrafter"/>
</dbReference>
<dbReference type="InterPro" id="IPR000253">
    <property type="entry name" value="FHA_dom"/>
</dbReference>
<feature type="region of interest" description="Disordered" evidence="1">
    <location>
        <begin position="164"/>
        <end position="195"/>
    </location>
</feature>
<feature type="region of interest" description="Disordered" evidence="1">
    <location>
        <begin position="113"/>
        <end position="152"/>
    </location>
</feature>
<protein>
    <recommendedName>
        <fullName evidence="2">FHA domain-containing protein</fullName>
    </recommendedName>
</protein>
<comment type="caution">
    <text evidence="3">The sequence shown here is derived from an EMBL/GenBank/DDBJ whole genome shotgun (WGS) entry which is preliminary data.</text>
</comment>
<sequence length="195" mass="20745">MSGGQLVVLDRAGRDVKRFPLLEGLATLGSDPACDIRIMLPTVSPHHATVVVHANQTVIRNVCDDVTLVNGEPVSVAALRHRDLVAIGGRQLRWEYAQPARKLPQPALATWRRRSRGGRVGGRGGRGGAAGGARARAPRRASGPGAAPPRDPALRFAIEMSHRASMPGNAGGKQVAIVQPQRRDTSDQIGENLNM</sequence>
<evidence type="ECO:0000313" key="3">
    <source>
        <dbReference type="EMBL" id="KAH9644624.1"/>
    </source>
</evidence>
<dbReference type="PANTHER" id="PTHR21603">
    <property type="entry name" value="ANTIGEN KI-67-LIKE PROTEIN"/>
    <property type="match status" value="1"/>
</dbReference>
<dbReference type="Proteomes" id="UP000814243">
    <property type="component" value="Unassembled WGS sequence"/>
</dbReference>
<dbReference type="AlphaFoldDB" id="A0A922MXH2"/>
<dbReference type="SUPFAM" id="SSF49879">
    <property type="entry name" value="SMAD/FHA domain"/>
    <property type="match status" value="1"/>
</dbReference>
<feature type="compositionally biased region" description="Low complexity" evidence="1">
    <location>
        <begin position="132"/>
        <end position="145"/>
    </location>
</feature>
<evidence type="ECO:0000259" key="2">
    <source>
        <dbReference type="PROSITE" id="PS50006"/>
    </source>
</evidence>
<gene>
    <name evidence="3" type="ORF">HF086_011793</name>
</gene>
<dbReference type="Pfam" id="PF00498">
    <property type="entry name" value="FHA"/>
    <property type="match status" value="1"/>
</dbReference>
<feature type="domain" description="FHA" evidence="2">
    <location>
        <begin position="26"/>
        <end position="74"/>
    </location>
</feature>
<proteinExistence type="predicted"/>
<reference evidence="3" key="1">
    <citation type="journal article" date="2021" name="G3 (Bethesda)">
        <title>Genome and transcriptome analysis of the beet armyworm Spodoptera exigua reveals targets for pest control. .</title>
        <authorList>
            <person name="Simon S."/>
            <person name="Breeschoten T."/>
            <person name="Jansen H.J."/>
            <person name="Dirks R.P."/>
            <person name="Schranz M.E."/>
            <person name="Ros V.I.D."/>
        </authorList>
    </citation>
    <scope>NUCLEOTIDE SEQUENCE</scope>
    <source>
        <strain evidence="3">TB_SE_WUR_2020</strain>
    </source>
</reference>
<dbReference type="EMBL" id="JACEFF010000073">
    <property type="protein sequence ID" value="KAH9644624.1"/>
    <property type="molecule type" value="Genomic_DNA"/>
</dbReference>
<organism evidence="3 4">
    <name type="scientific">Spodoptera exigua</name>
    <name type="common">Beet armyworm</name>
    <name type="synonym">Noctua fulgens</name>
    <dbReference type="NCBI Taxonomy" id="7107"/>
    <lineage>
        <taxon>Eukaryota</taxon>
        <taxon>Metazoa</taxon>
        <taxon>Ecdysozoa</taxon>
        <taxon>Arthropoda</taxon>
        <taxon>Hexapoda</taxon>
        <taxon>Insecta</taxon>
        <taxon>Pterygota</taxon>
        <taxon>Neoptera</taxon>
        <taxon>Endopterygota</taxon>
        <taxon>Lepidoptera</taxon>
        <taxon>Glossata</taxon>
        <taxon>Ditrysia</taxon>
        <taxon>Noctuoidea</taxon>
        <taxon>Noctuidae</taxon>
        <taxon>Amphipyrinae</taxon>
        <taxon>Spodoptera</taxon>
    </lineage>
</organism>
<dbReference type="GO" id="GO:0005634">
    <property type="term" value="C:nucleus"/>
    <property type="evidence" value="ECO:0007669"/>
    <property type="project" value="TreeGrafter"/>
</dbReference>
<evidence type="ECO:0000313" key="4">
    <source>
        <dbReference type="Proteomes" id="UP000814243"/>
    </source>
</evidence>
<dbReference type="GO" id="GO:0007088">
    <property type="term" value="P:regulation of mitotic nuclear division"/>
    <property type="evidence" value="ECO:0007669"/>
    <property type="project" value="TreeGrafter"/>
</dbReference>
<accession>A0A922MXH2</accession>
<dbReference type="GO" id="GO:0005694">
    <property type="term" value="C:chromosome"/>
    <property type="evidence" value="ECO:0007669"/>
    <property type="project" value="TreeGrafter"/>
</dbReference>
<dbReference type="PROSITE" id="PS50006">
    <property type="entry name" value="FHA_DOMAIN"/>
    <property type="match status" value="1"/>
</dbReference>
<dbReference type="SMART" id="SM00240">
    <property type="entry name" value="FHA"/>
    <property type="match status" value="1"/>
</dbReference>
<dbReference type="InterPro" id="IPR008984">
    <property type="entry name" value="SMAD_FHA_dom_sf"/>
</dbReference>
<dbReference type="PANTHER" id="PTHR21603:SF18">
    <property type="entry name" value="ANTIGEN KI-67-LIKE PROTEIN"/>
    <property type="match status" value="1"/>
</dbReference>
<dbReference type="CDD" id="cd22673">
    <property type="entry name" value="FHA_Ki67"/>
    <property type="match status" value="1"/>
</dbReference>